<keyword evidence="7" id="KW-0645">Protease</keyword>
<comment type="caution">
    <text evidence="7">The sequence shown here is derived from an EMBL/GenBank/DDBJ whole genome shotgun (WGS) entry which is preliminary data.</text>
</comment>
<dbReference type="GO" id="GO:0006508">
    <property type="term" value="P:proteolysis"/>
    <property type="evidence" value="ECO:0007669"/>
    <property type="project" value="UniProtKB-KW"/>
</dbReference>
<keyword evidence="4 5" id="KW-0472">Membrane</keyword>
<dbReference type="Proteomes" id="UP000642809">
    <property type="component" value="Unassembled WGS sequence"/>
</dbReference>
<keyword evidence="2 5" id="KW-0812">Transmembrane</keyword>
<evidence type="ECO:0000259" key="6">
    <source>
        <dbReference type="Pfam" id="PF01694"/>
    </source>
</evidence>
<evidence type="ECO:0000256" key="3">
    <source>
        <dbReference type="ARBA" id="ARBA00022989"/>
    </source>
</evidence>
<feature type="transmembrane region" description="Helical" evidence="5">
    <location>
        <begin position="138"/>
        <end position="156"/>
    </location>
</feature>
<proteinExistence type="predicted"/>
<feature type="domain" description="Peptidase S54 rhomboid" evidence="6">
    <location>
        <begin position="49"/>
        <end position="179"/>
    </location>
</feature>
<feature type="transmembrane region" description="Helical" evidence="5">
    <location>
        <begin position="90"/>
        <end position="106"/>
    </location>
</feature>
<protein>
    <submittedName>
        <fullName evidence="7">Rhomboid family intramembrane serine protease</fullName>
    </submittedName>
</protein>
<evidence type="ECO:0000313" key="7">
    <source>
        <dbReference type="EMBL" id="GHB29372.1"/>
    </source>
</evidence>
<organism evidence="7 8">
    <name type="scientific">Mongoliitalea lutea</name>
    <dbReference type="NCBI Taxonomy" id="849756"/>
    <lineage>
        <taxon>Bacteria</taxon>
        <taxon>Pseudomonadati</taxon>
        <taxon>Bacteroidota</taxon>
        <taxon>Cytophagia</taxon>
        <taxon>Cytophagales</taxon>
        <taxon>Cyclobacteriaceae</taxon>
        <taxon>Mongoliitalea</taxon>
    </lineage>
</organism>
<reference evidence="7" key="1">
    <citation type="journal article" date="2014" name="Int. J. Syst. Evol. Microbiol.">
        <title>Complete genome sequence of Corynebacterium casei LMG S-19264T (=DSM 44701T), isolated from a smear-ripened cheese.</title>
        <authorList>
            <consortium name="US DOE Joint Genome Institute (JGI-PGF)"/>
            <person name="Walter F."/>
            <person name="Albersmeier A."/>
            <person name="Kalinowski J."/>
            <person name="Ruckert C."/>
        </authorList>
    </citation>
    <scope>NUCLEOTIDE SEQUENCE</scope>
    <source>
        <strain evidence="7">KCTC 23224</strain>
    </source>
</reference>
<evidence type="ECO:0000256" key="4">
    <source>
        <dbReference type="ARBA" id="ARBA00023136"/>
    </source>
</evidence>
<dbReference type="InterPro" id="IPR035952">
    <property type="entry name" value="Rhomboid-like_sf"/>
</dbReference>
<dbReference type="GO" id="GO:0016020">
    <property type="term" value="C:membrane"/>
    <property type="evidence" value="ECO:0007669"/>
    <property type="project" value="UniProtKB-SubCell"/>
</dbReference>
<reference evidence="7" key="2">
    <citation type="submission" date="2020-09" db="EMBL/GenBank/DDBJ databases">
        <authorList>
            <person name="Sun Q."/>
            <person name="Kim S."/>
        </authorList>
    </citation>
    <scope>NUCLEOTIDE SEQUENCE</scope>
    <source>
        <strain evidence="7">KCTC 23224</strain>
    </source>
</reference>
<gene>
    <name evidence="7" type="ORF">GCM10008106_07870</name>
</gene>
<evidence type="ECO:0000313" key="8">
    <source>
        <dbReference type="Proteomes" id="UP000642809"/>
    </source>
</evidence>
<feature type="transmembrane region" description="Helical" evidence="5">
    <location>
        <begin position="162"/>
        <end position="181"/>
    </location>
</feature>
<sequence length="189" mass="21429">MKQLHSLIKSSIEVPLKLAFLMLVITLIQYSFVIDLGFLGIKPLSIKNLIGIIFAPLIHGSMGHFMSNAVPFIVLSSFLYLFYRKDADRILVFAYFIPSIIVWFSGRPYFHIGSSGIVYTLVFFIITAGILKFRLKYFLISLITLFFYGSLIYGVIPTERKISWEFHLSGAIVGIVTAFSVELKNKSKV</sequence>
<comment type="subcellular location">
    <subcellularLocation>
        <location evidence="1">Membrane</location>
        <topology evidence="1">Multi-pass membrane protein</topology>
    </subcellularLocation>
</comment>
<dbReference type="InterPro" id="IPR022764">
    <property type="entry name" value="Peptidase_S54_rhomboid_dom"/>
</dbReference>
<dbReference type="RefSeq" id="WP_189579147.1">
    <property type="nucleotide sequence ID" value="NZ_BMYF01000003.1"/>
</dbReference>
<dbReference type="EMBL" id="BMYF01000003">
    <property type="protein sequence ID" value="GHB29372.1"/>
    <property type="molecule type" value="Genomic_DNA"/>
</dbReference>
<dbReference type="Pfam" id="PF01694">
    <property type="entry name" value="Rhomboid"/>
    <property type="match status" value="1"/>
</dbReference>
<feature type="transmembrane region" description="Helical" evidence="5">
    <location>
        <begin position="20"/>
        <end position="41"/>
    </location>
</feature>
<dbReference type="AlphaFoldDB" id="A0A8J3CWP8"/>
<evidence type="ECO:0000256" key="2">
    <source>
        <dbReference type="ARBA" id="ARBA00022692"/>
    </source>
</evidence>
<keyword evidence="3 5" id="KW-1133">Transmembrane helix</keyword>
<dbReference type="SUPFAM" id="SSF144091">
    <property type="entry name" value="Rhomboid-like"/>
    <property type="match status" value="1"/>
</dbReference>
<dbReference type="GO" id="GO:0004252">
    <property type="term" value="F:serine-type endopeptidase activity"/>
    <property type="evidence" value="ECO:0007669"/>
    <property type="project" value="InterPro"/>
</dbReference>
<name>A0A8J3CWP8_9BACT</name>
<keyword evidence="8" id="KW-1185">Reference proteome</keyword>
<feature type="transmembrane region" description="Helical" evidence="5">
    <location>
        <begin position="61"/>
        <end position="83"/>
    </location>
</feature>
<evidence type="ECO:0000256" key="5">
    <source>
        <dbReference type="SAM" id="Phobius"/>
    </source>
</evidence>
<evidence type="ECO:0000256" key="1">
    <source>
        <dbReference type="ARBA" id="ARBA00004141"/>
    </source>
</evidence>
<keyword evidence="7" id="KW-0378">Hydrolase</keyword>
<feature type="transmembrane region" description="Helical" evidence="5">
    <location>
        <begin position="112"/>
        <end position="131"/>
    </location>
</feature>
<dbReference type="Gene3D" id="1.20.1540.10">
    <property type="entry name" value="Rhomboid-like"/>
    <property type="match status" value="1"/>
</dbReference>
<accession>A0A8J3CWP8</accession>